<proteinExistence type="predicted"/>
<name>A0ACB9ZRT7_CATRO</name>
<protein>
    <submittedName>
        <fullName evidence="1">Uncharacterized protein</fullName>
    </submittedName>
</protein>
<accession>A0ACB9ZRT7</accession>
<organism evidence="1 2">
    <name type="scientific">Catharanthus roseus</name>
    <name type="common">Madagascar periwinkle</name>
    <name type="synonym">Vinca rosea</name>
    <dbReference type="NCBI Taxonomy" id="4058"/>
    <lineage>
        <taxon>Eukaryota</taxon>
        <taxon>Viridiplantae</taxon>
        <taxon>Streptophyta</taxon>
        <taxon>Embryophyta</taxon>
        <taxon>Tracheophyta</taxon>
        <taxon>Spermatophyta</taxon>
        <taxon>Magnoliopsida</taxon>
        <taxon>eudicotyledons</taxon>
        <taxon>Gunneridae</taxon>
        <taxon>Pentapetalae</taxon>
        <taxon>asterids</taxon>
        <taxon>lamiids</taxon>
        <taxon>Gentianales</taxon>
        <taxon>Apocynaceae</taxon>
        <taxon>Rauvolfioideae</taxon>
        <taxon>Vinceae</taxon>
        <taxon>Catharanthinae</taxon>
        <taxon>Catharanthus</taxon>
    </lineage>
</organism>
<gene>
    <name evidence="1" type="ORF">M9H77_36135</name>
</gene>
<evidence type="ECO:0000313" key="2">
    <source>
        <dbReference type="Proteomes" id="UP001060085"/>
    </source>
</evidence>
<comment type="caution">
    <text evidence="1">The sequence shown here is derived from an EMBL/GenBank/DDBJ whole genome shotgun (WGS) entry which is preliminary data.</text>
</comment>
<dbReference type="Proteomes" id="UP001060085">
    <property type="component" value="Linkage Group LG08"/>
</dbReference>
<dbReference type="EMBL" id="CM044708">
    <property type="protein sequence ID" value="KAI5650130.1"/>
    <property type="molecule type" value="Genomic_DNA"/>
</dbReference>
<reference evidence="2" key="1">
    <citation type="journal article" date="2023" name="Nat. Plants">
        <title>Single-cell RNA sequencing provides a high-resolution roadmap for understanding the multicellular compartmentation of specialized metabolism.</title>
        <authorList>
            <person name="Sun S."/>
            <person name="Shen X."/>
            <person name="Li Y."/>
            <person name="Li Y."/>
            <person name="Wang S."/>
            <person name="Li R."/>
            <person name="Zhang H."/>
            <person name="Shen G."/>
            <person name="Guo B."/>
            <person name="Wei J."/>
            <person name="Xu J."/>
            <person name="St-Pierre B."/>
            <person name="Chen S."/>
            <person name="Sun C."/>
        </authorList>
    </citation>
    <scope>NUCLEOTIDE SEQUENCE [LARGE SCALE GENOMIC DNA]</scope>
</reference>
<evidence type="ECO:0000313" key="1">
    <source>
        <dbReference type="EMBL" id="KAI5650130.1"/>
    </source>
</evidence>
<sequence>MTSTENEQDGSAHELCVIVTDWESICHMLCRRHIDQNVLTKLTEMIKDEEVVSRFFNAKNNSTLKNVSNKISHLVLKKIWVEIKRAPENIDDPKNKYRYYLRTSHGLPCSCELITRFEHVLPIQLDDVEAFLRTLEIDAYHPCSQEKDIDMDYEMRDLAELFNQISI</sequence>
<keyword evidence="2" id="KW-1185">Reference proteome</keyword>